<feature type="region of interest" description="Disordered" evidence="1">
    <location>
        <begin position="181"/>
        <end position="257"/>
    </location>
</feature>
<evidence type="ECO:0000313" key="2">
    <source>
        <dbReference type="EMBL" id="RVW26845.1"/>
    </source>
</evidence>
<proteinExistence type="predicted"/>
<protein>
    <recommendedName>
        <fullName evidence="4">Retrotransposon gag domain-containing protein</fullName>
    </recommendedName>
</protein>
<dbReference type="AlphaFoldDB" id="A0A438CUG4"/>
<sequence length="257" mass="29087">MSFQDKVMIMFASVESRMEALVARMETQDQQICQELAIYKIAVSARVMATHEAPRVEVPKAHTFSSKRDAKELDNFLWHMESYFEAIALTDEATKRNQEAIISEDVACLARKSLKHLKHTGSIHEYVKEFSMLMLEIPNMVEEELFFNFIDNLQSRVEQELRRRGVQDLATAMAVAESLVDYRRGDSSKPKPPSKGNQAKGGGDKRSQGHTSKEGSSKGPSGKDGKSKDKQKEFTPRTNCFLCDSPHWARDCPRGKL</sequence>
<dbReference type="EMBL" id="QGNW01001979">
    <property type="protein sequence ID" value="RVW26845.1"/>
    <property type="molecule type" value="Genomic_DNA"/>
</dbReference>
<evidence type="ECO:0000256" key="1">
    <source>
        <dbReference type="SAM" id="MobiDB-lite"/>
    </source>
</evidence>
<comment type="caution">
    <text evidence="2">The sequence shown here is derived from an EMBL/GenBank/DDBJ whole genome shotgun (WGS) entry which is preliminary data.</text>
</comment>
<evidence type="ECO:0000313" key="3">
    <source>
        <dbReference type="Proteomes" id="UP000288805"/>
    </source>
</evidence>
<feature type="compositionally biased region" description="Basic and acidic residues" evidence="1">
    <location>
        <begin position="247"/>
        <end position="257"/>
    </location>
</feature>
<gene>
    <name evidence="2" type="ORF">CK203_103923</name>
</gene>
<accession>A0A438CUG4</accession>
<name>A0A438CUG4_VITVI</name>
<evidence type="ECO:0008006" key="4">
    <source>
        <dbReference type="Google" id="ProtNLM"/>
    </source>
</evidence>
<feature type="compositionally biased region" description="Basic and acidic residues" evidence="1">
    <location>
        <begin position="202"/>
        <end position="235"/>
    </location>
</feature>
<dbReference type="Proteomes" id="UP000288805">
    <property type="component" value="Unassembled WGS sequence"/>
</dbReference>
<reference evidence="2 3" key="1">
    <citation type="journal article" date="2018" name="PLoS Genet.">
        <title>Population sequencing reveals clonal diversity and ancestral inbreeding in the grapevine cultivar Chardonnay.</title>
        <authorList>
            <person name="Roach M.J."/>
            <person name="Johnson D.L."/>
            <person name="Bohlmann J."/>
            <person name="van Vuuren H.J."/>
            <person name="Jones S.J."/>
            <person name="Pretorius I.S."/>
            <person name="Schmidt S.A."/>
            <person name="Borneman A.R."/>
        </authorList>
    </citation>
    <scope>NUCLEOTIDE SEQUENCE [LARGE SCALE GENOMIC DNA]</scope>
    <source>
        <strain evidence="3">cv. Chardonnay</strain>
        <tissue evidence="2">Leaf</tissue>
    </source>
</reference>
<organism evidence="2 3">
    <name type="scientific">Vitis vinifera</name>
    <name type="common">Grape</name>
    <dbReference type="NCBI Taxonomy" id="29760"/>
    <lineage>
        <taxon>Eukaryota</taxon>
        <taxon>Viridiplantae</taxon>
        <taxon>Streptophyta</taxon>
        <taxon>Embryophyta</taxon>
        <taxon>Tracheophyta</taxon>
        <taxon>Spermatophyta</taxon>
        <taxon>Magnoliopsida</taxon>
        <taxon>eudicotyledons</taxon>
        <taxon>Gunneridae</taxon>
        <taxon>Pentapetalae</taxon>
        <taxon>rosids</taxon>
        <taxon>Vitales</taxon>
        <taxon>Vitaceae</taxon>
        <taxon>Viteae</taxon>
        <taxon>Vitis</taxon>
    </lineage>
</organism>